<dbReference type="Pfam" id="PF00856">
    <property type="entry name" value="SET"/>
    <property type="match status" value="1"/>
</dbReference>
<feature type="domain" description="SET" evidence="2">
    <location>
        <begin position="15"/>
        <end position="142"/>
    </location>
</feature>
<keyword evidence="4" id="KW-1185">Reference proteome</keyword>
<feature type="region of interest" description="Disordered" evidence="1">
    <location>
        <begin position="1143"/>
        <end position="1170"/>
    </location>
</feature>
<proteinExistence type="predicted"/>
<dbReference type="PROSITE" id="PS50280">
    <property type="entry name" value="SET"/>
    <property type="match status" value="1"/>
</dbReference>
<accession>A0A7M7PNG9</accession>
<reference evidence="4" key="1">
    <citation type="submission" date="2015-02" db="EMBL/GenBank/DDBJ databases">
        <title>Genome sequencing for Strongylocentrotus purpuratus.</title>
        <authorList>
            <person name="Murali S."/>
            <person name="Liu Y."/>
            <person name="Vee V."/>
            <person name="English A."/>
            <person name="Wang M."/>
            <person name="Skinner E."/>
            <person name="Han Y."/>
            <person name="Muzny D.M."/>
            <person name="Worley K.C."/>
            <person name="Gibbs R.A."/>
        </authorList>
    </citation>
    <scope>NUCLEOTIDE SEQUENCE</scope>
</reference>
<dbReference type="InterPro" id="IPR046341">
    <property type="entry name" value="SET_dom_sf"/>
</dbReference>
<sequence>MPNKRRKRPEDLAREYCEQGTDPNGFEKRHINDVIGYGLFATRSFSKGDFLLEYRGIRSCVDDHNDEGTREPEPYVFYYDYMGKTYRIDAWDPDSGLARYINDEWRHPNAVVKKVVRDTTVHLCLFALEDVKAGEELRYNYGVDDLPWRKQVHNCSTCSQVYATLEQFEIHALYCVPVQAPQCNVQTPPEDEQYCPTVVEMDDKIQTPPEDEQHCPTVVEMDGKIQTPPEDEQYCQTVVETDDKVQTPPEDKQCCPTVVEMDDKIQTPPEDEQHCPTVVEMDGKIQTPPEDEQYCQTVVETDDKVQTPPEDKQCCPTVVEMDDKIQTPPEDEQYCPTVVEMDDKIQTPPEDEQHCPTVVEMDGKIQTPPEDEQYCQTVVETDDKVQTPPEDKQCCPTVVETDDKIQTPPEDKQYRPTVETDAKIQTPPEYEQYCPTVVETDDKVQTLPEDEQCCPTVVETDDKIQTPPEDEQYRPTVVETDDKVQTLPEEQCCPTDVETDDKIQTPPEDEQYCPTVVETDADYCPSEYEQDSPTVVEMDADYCPSEDEHQSVDGNDVFYPTVKRSKEGKRVYNKHQACYYCGQLKTKISKHLLVCHCDETEVAHIAALPRNSKERQIEFELLRNKRNYYHNIKVLNTSEGELILVRRPGDKDIFDQEDYGPCPYCLGFFKRNDLWKHTKYLCHGKDCEETTISAGQIKLESDLLLDKGSGASAYVKEVLATMKDDDITMIVKNDPLIIQLGNREGRKCTGVDSQKRKHYVSQEMRRVGRLLQNLRMLDHNGQSTLDQFIKPKNFDRFIEAVQITAGSGESKESSPSLALRLGNVISKAAMIKKCMALRMYDDNPTSSKEREQEAKNFMTLKNAEWAEKVSCEALNTMAKRKYEKVVELPLSDDLKKFSEFLQQEIEACEDLTDPTTYRRCETLVLARLTTFNKRRGGEMEQLKLKSYTERPNWNAVGSGIEEVKKSLSPLEQHLMNDLDMVYTRGKRGRKVPVLIPQDCKATMDKLVAHRHEGGITKDNVYFFARPGCETSLRASDSLQALAEEADLMKPHLIRTTKMRKYCGTVSQILNLSESQLDWLADHMGHDIRVHREFYRLNESTIELAKVAKLMIAIDEGKAGKLIGKNLDEITEGDIDIQDLLQEQQEPTDVPEKCGNIPESEQRKSEMPRDMQVGQLCKRSALKIRDQSSVSQQKQRKSRCMVKDIPEFEDSSPESDAQSKQKKRKKTERSECMSLMVSSGKCYNVPESEYSSPESDAEPKQMKRKKTKSSSRDVLESEYSSPESDAHPKQKKRTKTKKSKGNRRPWSKEETRAVWKYFHQDIKKGNTPGKILCMRCIQQNEVLKERSWRDVKYKVRNSVVSMRNSRK</sequence>
<dbReference type="GeneID" id="100890715"/>
<dbReference type="RefSeq" id="XP_030854075.1">
    <property type="nucleotide sequence ID" value="XM_030998215.1"/>
</dbReference>
<dbReference type="InParanoid" id="A0A7M7PNG9"/>
<dbReference type="Gene3D" id="2.170.270.10">
    <property type="entry name" value="SET domain"/>
    <property type="match status" value="1"/>
</dbReference>
<evidence type="ECO:0000256" key="1">
    <source>
        <dbReference type="SAM" id="MobiDB-lite"/>
    </source>
</evidence>
<dbReference type="OrthoDB" id="10066781at2759"/>
<feature type="compositionally biased region" description="Basic residues" evidence="1">
    <location>
        <begin position="1288"/>
        <end position="1304"/>
    </location>
</feature>
<dbReference type="PANTHER" id="PTHR33480:SF1">
    <property type="entry name" value="TYR RECOMBINASE DOMAIN-CONTAINING PROTEIN"/>
    <property type="match status" value="1"/>
</dbReference>
<evidence type="ECO:0000313" key="4">
    <source>
        <dbReference type="Proteomes" id="UP000007110"/>
    </source>
</evidence>
<dbReference type="KEGG" id="spu:100890715"/>
<protein>
    <recommendedName>
        <fullName evidence="2">SET domain-containing protein</fullName>
    </recommendedName>
</protein>
<dbReference type="EnsemblMetazoa" id="XM_030998215">
    <property type="protein sequence ID" value="XP_030854075"/>
    <property type="gene ID" value="LOC100890715"/>
</dbReference>
<organism evidence="3 4">
    <name type="scientific">Strongylocentrotus purpuratus</name>
    <name type="common">Purple sea urchin</name>
    <dbReference type="NCBI Taxonomy" id="7668"/>
    <lineage>
        <taxon>Eukaryota</taxon>
        <taxon>Metazoa</taxon>
        <taxon>Echinodermata</taxon>
        <taxon>Eleutherozoa</taxon>
        <taxon>Echinozoa</taxon>
        <taxon>Echinoidea</taxon>
        <taxon>Euechinoidea</taxon>
        <taxon>Echinacea</taxon>
        <taxon>Camarodonta</taxon>
        <taxon>Echinidea</taxon>
        <taxon>Strongylocentrotidae</taxon>
        <taxon>Strongylocentrotus</taxon>
    </lineage>
</organism>
<dbReference type="OMA" id="DIMETPQ"/>
<name>A0A7M7PNG9_STRPU</name>
<dbReference type="PANTHER" id="PTHR33480">
    <property type="entry name" value="SET DOMAIN-CONTAINING PROTEIN-RELATED"/>
    <property type="match status" value="1"/>
</dbReference>
<dbReference type="Proteomes" id="UP000007110">
    <property type="component" value="Unassembled WGS sequence"/>
</dbReference>
<feature type="compositionally biased region" description="Basic and acidic residues" evidence="1">
    <location>
        <begin position="1159"/>
        <end position="1168"/>
    </location>
</feature>
<dbReference type="SUPFAM" id="SSF82199">
    <property type="entry name" value="SET domain"/>
    <property type="match status" value="1"/>
</dbReference>
<reference evidence="3" key="2">
    <citation type="submission" date="2021-01" db="UniProtKB">
        <authorList>
            <consortium name="EnsemblMetazoa"/>
        </authorList>
    </citation>
    <scope>IDENTIFICATION</scope>
</reference>
<evidence type="ECO:0000259" key="2">
    <source>
        <dbReference type="PROSITE" id="PS50280"/>
    </source>
</evidence>
<dbReference type="SMART" id="SM00317">
    <property type="entry name" value="SET"/>
    <property type="match status" value="1"/>
</dbReference>
<feature type="region of interest" description="Disordered" evidence="1">
    <location>
        <begin position="1183"/>
        <end position="1308"/>
    </location>
</feature>
<evidence type="ECO:0000313" key="3">
    <source>
        <dbReference type="EnsemblMetazoa" id="XP_030854075"/>
    </source>
</evidence>
<dbReference type="InterPro" id="IPR001214">
    <property type="entry name" value="SET_dom"/>
</dbReference>